<gene>
    <name evidence="3" type="primary">Tdrd5</name>
</gene>
<feature type="domain" description="Tudor" evidence="2">
    <location>
        <begin position="38"/>
        <end position="97"/>
    </location>
</feature>
<dbReference type="EMBL" id="LR791022">
    <property type="protein sequence ID" value="CAB3266884.1"/>
    <property type="molecule type" value="mRNA"/>
</dbReference>
<dbReference type="PANTHER" id="PTHR22948">
    <property type="entry name" value="TUDOR DOMAIN CONTAINING PROTEIN"/>
    <property type="match status" value="1"/>
</dbReference>
<evidence type="ECO:0000256" key="1">
    <source>
        <dbReference type="SAM" id="MobiDB-lite"/>
    </source>
</evidence>
<feature type="region of interest" description="Disordered" evidence="1">
    <location>
        <begin position="214"/>
        <end position="251"/>
    </location>
</feature>
<dbReference type="Gene3D" id="2.40.50.90">
    <property type="match status" value="1"/>
</dbReference>
<feature type="region of interest" description="Disordered" evidence="1">
    <location>
        <begin position="540"/>
        <end position="564"/>
    </location>
</feature>
<name>A0A6F9DTX0_9ASCI</name>
<feature type="compositionally biased region" description="Low complexity" evidence="1">
    <location>
        <begin position="405"/>
        <end position="417"/>
    </location>
</feature>
<feature type="compositionally biased region" description="Polar residues" evidence="1">
    <location>
        <begin position="421"/>
        <end position="452"/>
    </location>
</feature>
<dbReference type="SMART" id="SM00333">
    <property type="entry name" value="TUDOR"/>
    <property type="match status" value="1"/>
</dbReference>
<dbReference type="PANTHER" id="PTHR22948:SF76">
    <property type="entry name" value="FI20010P1-RELATED"/>
    <property type="match status" value="1"/>
</dbReference>
<reference evidence="3" key="1">
    <citation type="submission" date="2020-04" db="EMBL/GenBank/DDBJ databases">
        <authorList>
            <person name="Neveu A P."/>
        </authorList>
    </citation>
    <scope>NUCLEOTIDE SEQUENCE</scope>
    <source>
        <tissue evidence="3">Whole embryo</tissue>
    </source>
</reference>
<accession>A0A6F9DTX0</accession>
<dbReference type="PROSITE" id="PS50304">
    <property type="entry name" value="TUDOR"/>
    <property type="match status" value="1"/>
</dbReference>
<evidence type="ECO:0000313" key="3">
    <source>
        <dbReference type="EMBL" id="CAB3266884.1"/>
    </source>
</evidence>
<dbReference type="SUPFAM" id="SSF50199">
    <property type="entry name" value="Staphylococcal nuclease"/>
    <property type="match status" value="1"/>
</dbReference>
<dbReference type="InterPro" id="IPR035437">
    <property type="entry name" value="SNase_OB-fold_sf"/>
</dbReference>
<feature type="compositionally biased region" description="Basic and acidic residues" evidence="1">
    <location>
        <begin position="225"/>
        <end position="237"/>
    </location>
</feature>
<feature type="region of interest" description="Disordered" evidence="1">
    <location>
        <begin position="381"/>
        <end position="465"/>
    </location>
</feature>
<dbReference type="Pfam" id="PF00567">
    <property type="entry name" value="TUDOR"/>
    <property type="match status" value="1"/>
</dbReference>
<proteinExistence type="evidence at transcript level"/>
<sequence>MIQVIGQETTVALDQLMDQMEKCYSHQEGQFYRMPLHLIHVGQICATIYHGDKNWNRAIVTKEPECGFVEVLYVDYGDVASVSVHSIFLLKTSFQVLPAQMIRARLSHLQPADMQSWHPHSRRIMLEMCRDKSLVALVTDVDDCGILSLLVCDTRQSDTVDIYVNDVLIEKGMAIYVDDSLSLEEREAIKDALHHKQEAPELGHQAVTEQANTVVASSTSGVTSHHSDEPPPYELHDPGANPPTEQNRTKEHADEPFVEVHQFSESLTFHVVNYEGNLLMTSAEISAIFRPDSTDLLLPMLLMKRLNFQELLLKNDHTHSRLFTELEKHRVKGAVENGILRQFVTFYQVCDVPSMIVDIGYPEKTDLLDFFNLILNKSNNKNTNKVSETVPPFNKTATADDACTSSSPRSPNSLNSKPKVHTSTTNSHFADSESSSPNRKMSSHTTDDSPLSKNIGITPEEGSKKKAVVDKIEEFKFLIKDMSPDILKALQHQMTGKRETMLNQLATAPSKDLVTELENVFLQIKLVEQVLQQTENGKTVGKFNAEPDDKIEPPSVNRFPSVPARPSTSHRVYDVYDGDVSLEIIPPVPPQTMSNIFASMSLSRNTSTLTASSPPFKPTSSLVNNFRPVIHPTVTVAPMMAPQNPRPIPSPWCCVNSVGYTPRPMMGPNPMEVMLPQHTPMAPRPMNPFSLYRQGIWVPTHFPPNNVS</sequence>
<dbReference type="SUPFAM" id="SSF63748">
    <property type="entry name" value="Tudor/PWWP/MBT"/>
    <property type="match status" value="1"/>
</dbReference>
<dbReference type="Gene3D" id="2.30.30.140">
    <property type="match status" value="1"/>
</dbReference>
<protein>
    <submittedName>
        <fullName evidence="3">Tudor domain-containing protein 5-like</fullName>
    </submittedName>
</protein>
<organism evidence="3">
    <name type="scientific">Phallusia mammillata</name>
    <dbReference type="NCBI Taxonomy" id="59560"/>
    <lineage>
        <taxon>Eukaryota</taxon>
        <taxon>Metazoa</taxon>
        <taxon>Chordata</taxon>
        <taxon>Tunicata</taxon>
        <taxon>Ascidiacea</taxon>
        <taxon>Phlebobranchia</taxon>
        <taxon>Ascidiidae</taxon>
        <taxon>Phallusia</taxon>
    </lineage>
</organism>
<dbReference type="InterPro" id="IPR002999">
    <property type="entry name" value="Tudor"/>
</dbReference>
<evidence type="ECO:0000259" key="2">
    <source>
        <dbReference type="PROSITE" id="PS50304"/>
    </source>
</evidence>
<dbReference type="InterPro" id="IPR050621">
    <property type="entry name" value="Tudor_domain_containing"/>
</dbReference>
<feature type="compositionally biased region" description="Low complexity" evidence="1">
    <location>
        <begin position="214"/>
        <end position="224"/>
    </location>
</feature>
<dbReference type="AlphaFoldDB" id="A0A6F9DTX0"/>